<dbReference type="Pfam" id="PF14079">
    <property type="entry name" value="DUF4260"/>
    <property type="match status" value="1"/>
</dbReference>
<evidence type="ECO:0000256" key="1">
    <source>
        <dbReference type="SAM" id="Phobius"/>
    </source>
</evidence>
<feature type="transmembrane region" description="Helical" evidence="1">
    <location>
        <begin position="12"/>
        <end position="34"/>
    </location>
</feature>
<evidence type="ECO:0000313" key="3">
    <source>
        <dbReference type="Proteomes" id="UP001218412"/>
    </source>
</evidence>
<keyword evidence="3" id="KW-1185">Reference proteome</keyword>
<keyword evidence="1" id="KW-0472">Membrane</keyword>
<keyword evidence="1" id="KW-1133">Transmembrane helix</keyword>
<name>A0ABY7SX29_9RHOB</name>
<reference evidence="2 3" key="1">
    <citation type="submission" date="2021-01" db="EMBL/GenBank/DDBJ databases">
        <title>Biogeographic distribution of Paracoccus.</title>
        <authorList>
            <person name="Hollensteiner J."/>
            <person name="Leineberger J."/>
            <person name="Brinkhoff T."/>
            <person name="Daniel R."/>
        </authorList>
    </citation>
    <scope>NUCLEOTIDE SEQUENCE [LARGE SCALE GENOMIC DNA]</scope>
    <source>
        <strain evidence="2 3">LMG25392</strain>
    </source>
</reference>
<proteinExistence type="predicted"/>
<evidence type="ECO:0000313" key="2">
    <source>
        <dbReference type="EMBL" id="WCR11579.1"/>
    </source>
</evidence>
<organism evidence="2 3">
    <name type="scientific">Paracoccus stylophorae</name>
    <dbReference type="NCBI Taxonomy" id="659350"/>
    <lineage>
        <taxon>Bacteria</taxon>
        <taxon>Pseudomonadati</taxon>
        <taxon>Pseudomonadota</taxon>
        <taxon>Alphaproteobacteria</taxon>
        <taxon>Rhodobacterales</taxon>
        <taxon>Paracoccaceae</taxon>
        <taxon>Paracoccus</taxon>
    </lineage>
</organism>
<keyword evidence="1" id="KW-0812">Transmembrane</keyword>
<sequence>MTPILWQRIEGAGIFAAAVVLAGITQSGWPLWVWPVALLAPDLAMLAYLAGPRIGAAIYNAAHLYANGLILALLGLMAGRPDLIAAGGIWLAHVGIDRALGFGLKQPTGFAQTHLGRIGPR</sequence>
<dbReference type="EMBL" id="CP067134">
    <property type="protein sequence ID" value="WCR11579.1"/>
    <property type="molecule type" value="Genomic_DNA"/>
</dbReference>
<accession>A0ABY7SX29</accession>
<dbReference type="InterPro" id="IPR025356">
    <property type="entry name" value="DUF4260"/>
</dbReference>
<dbReference type="RefSeq" id="WP_272859688.1">
    <property type="nucleotide sequence ID" value="NZ_CP067134.1"/>
</dbReference>
<dbReference type="Proteomes" id="UP001218412">
    <property type="component" value="Chromosome"/>
</dbReference>
<feature type="transmembrane region" description="Helical" evidence="1">
    <location>
        <begin position="54"/>
        <end position="76"/>
    </location>
</feature>
<protein>
    <submittedName>
        <fullName evidence="2">DUF4260 domain-containing protein</fullName>
    </submittedName>
</protein>
<gene>
    <name evidence="2" type="ORF">JHW45_04095</name>
</gene>